<dbReference type="SUPFAM" id="SSF52540">
    <property type="entry name" value="P-loop containing nucleoside triphosphate hydrolases"/>
    <property type="match status" value="1"/>
</dbReference>
<comment type="catalytic activity">
    <reaction evidence="5">
        <text>GMP + ATP = GDP + ADP</text>
        <dbReference type="Rhea" id="RHEA:20780"/>
        <dbReference type="ChEBI" id="CHEBI:30616"/>
        <dbReference type="ChEBI" id="CHEBI:58115"/>
        <dbReference type="ChEBI" id="CHEBI:58189"/>
        <dbReference type="ChEBI" id="CHEBI:456216"/>
        <dbReference type="EC" id="2.7.4.8"/>
    </reaction>
</comment>
<dbReference type="SMART" id="SM00072">
    <property type="entry name" value="GuKc"/>
    <property type="match status" value="1"/>
</dbReference>
<evidence type="ECO:0000313" key="7">
    <source>
        <dbReference type="EMBL" id="PWW02556.1"/>
    </source>
</evidence>
<evidence type="ECO:0000256" key="3">
    <source>
        <dbReference type="ARBA" id="ARBA00022679"/>
    </source>
</evidence>
<organism evidence="7 8">
    <name type="scientific">Paenibacillus cellulosilyticus</name>
    <dbReference type="NCBI Taxonomy" id="375489"/>
    <lineage>
        <taxon>Bacteria</taxon>
        <taxon>Bacillati</taxon>
        <taxon>Bacillota</taxon>
        <taxon>Bacilli</taxon>
        <taxon>Bacillales</taxon>
        <taxon>Paenibacillaceae</taxon>
        <taxon>Paenibacillus</taxon>
    </lineage>
</organism>
<name>A0A2V2YUF4_9BACL</name>
<comment type="function">
    <text evidence="1">Essential for recycling GMP and indirectly, cGMP.</text>
</comment>
<dbReference type="AlphaFoldDB" id="A0A2V2YUF4"/>
<proteinExistence type="inferred from homology"/>
<dbReference type="PROSITE" id="PS50052">
    <property type="entry name" value="GUANYLATE_KINASE_2"/>
    <property type="match status" value="1"/>
</dbReference>
<feature type="domain" description="Guanylate kinase-like" evidence="6">
    <location>
        <begin position="4"/>
        <end position="184"/>
    </location>
</feature>
<evidence type="ECO:0000256" key="5">
    <source>
        <dbReference type="ARBA" id="ARBA00048594"/>
    </source>
</evidence>
<evidence type="ECO:0000259" key="6">
    <source>
        <dbReference type="PROSITE" id="PS50052"/>
    </source>
</evidence>
<dbReference type="Proteomes" id="UP000246635">
    <property type="component" value="Unassembled WGS sequence"/>
</dbReference>
<keyword evidence="8" id="KW-1185">Reference proteome</keyword>
<reference evidence="7 8" key="1">
    <citation type="submission" date="2018-05" db="EMBL/GenBank/DDBJ databases">
        <title>Genomic Encyclopedia of Type Strains, Phase III (KMG-III): the genomes of soil and plant-associated and newly described type strains.</title>
        <authorList>
            <person name="Whitman W."/>
        </authorList>
    </citation>
    <scope>NUCLEOTIDE SEQUENCE [LARGE SCALE GENOMIC DNA]</scope>
    <source>
        <strain evidence="7 8">CECT 5696</strain>
    </source>
</reference>
<comment type="caution">
    <text evidence="7">The sequence shown here is derived from an EMBL/GenBank/DDBJ whole genome shotgun (WGS) entry which is preliminary data.</text>
</comment>
<dbReference type="Gene3D" id="3.40.50.300">
    <property type="entry name" value="P-loop containing nucleotide triphosphate hydrolases"/>
    <property type="match status" value="1"/>
</dbReference>
<accession>A0A2V2YUF4</accession>
<evidence type="ECO:0000256" key="4">
    <source>
        <dbReference type="ARBA" id="ARBA00022777"/>
    </source>
</evidence>
<comment type="similarity">
    <text evidence="2">Belongs to the guanylate kinase family.</text>
</comment>
<keyword evidence="3" id="KW-0808">Transferase</keyword>
<dbReference type="GO" id="GO:0004385">
    <property type="term" value="F:GMP kinase activity"/>
    <property type="evidence" value="ECO:0007669"/>
    <property type="project" value="UniProtKB-EC"/>
</dbReference>
<dbReference type="InterPro" id="IPR008145">
    <property type="entry name" value="GK/Ca_channel_bsu"/>
</dbReference>
<protein>
    <submittedName>
        <fullName evidence="7">Guanylate kinase</fullName>
    </submittedName>
</protein>
<dbReference type="PANTHER" id="PTHR23117">
    <property type="entry name" value="GUANYLATE KINASE-RELATED"/>
    <property type="match status" value="1"/>
</dbReference>
<dbReference type="PANTHER" id="PTHR23117:SF13">
    <property type="entry name" value="GUANYLATE KINASE"/>
    <property type="match status" value="1"/>
</dbReference>
<dbReference type="RefSeq" id="WP_174812816.1">
    <property type="nucleotide sequence ID" value="NZ_CP054613.1"/>
</dbReference>
<dbReference type="GO" id="GO:0005829">
    <property type="term" value="C:cytosol"/>
    <property type="evidence" value="ECO:0007669"/>
    <property type="project" value="TreeGrafter"/>
</dbReference>
<dbReference type="InterPro" id="IPR008144">
    <property type="entry name" value="Guanylate_kin-like_dom"/>
</dbReference>
<dbReference type="EMBL" id="QGTQ01000009">
    <property type="protein sequence ID" value="PWW02556.1"/>
    <property type="molecule type" value="Genomic_DNA"/>
</dbReference>
<keyword evidence="4 7" id="KW-0418">Kinase</keyword>
<evidence type="ECO:0000313" key="8">
    <source>
        <dbReference type="Proteomes" id="UP000246635"/>
    </source>
</evidence>
<gene>
    <name evidence="7" type="ORF">DFQ01_109181</name>
</gene>
<dbReference type="Pfam" id="PF00625">
    <property type="entry name" value="Guanylate_kin"/>
    <property type="match status" value="1"/>
</dbReference>
<dbReference type="InterPro" id="IPR027417">
    <property type="entry name" value="P-loop_NTPase"/>
</dbReference>
<evidence type="ECO:0000256" key="1">
    <source>
        <dbReference type="ARBA" id="ARBA00003531"/>
    </source>
</evidence>
<sequence length="187" mass="21192">MAGPFLFIFTGTGGSGRKTIGNRIGEELGLCPVPSYTTRPPRASDASGRPDRDYHFLTREAFEELERNGEFVETVTINHERYGVRRADVENALYHAKRNAYVIVNPEGAEALKKRYGSAVIRLFLYTDKATVKARLEAKGVSFEIADRYLNVYSDEVIYRKQCEHVIENLELLPTLARIREAIQAHL</sequence>
<evidence type="ECO:0000256" key="2">
    <source>
        <dbReference type="ARBA" id="ARBA00005790"/>
    </source>
</evidence>